<proteinExistence type="inferred from homology"/>
<dbReference type="PANTHER" id="PTHR48069">
    <property type="entry name" value="DIHYDROFOLATE REDUCTASE"/>
    <property type="match status" value="1"/>
</dbReference>
<dbReference type="RefSeq" id="WP_075275930.1">
    <property type="nucleotide sequence ID" value="NZ_CP016908.1"/>
</dbReference>
<protein>
    <recommendedName>
        <fullName evidence="3 8">Dihydrofolate reductase</fullName>
        <ecNumber evidence="3 8">1.5.1.3</ecNumber>
    </recommendedName>
</protein>
<dbReference type="InterPro" id="IPR024072">
    <property type="entry name" value="DHFR-like_dom_sf"/>
</dbReference>
<dbReference type="GO" id="GO:0004146">
    <property type="term" value="F:dihydrofolate reductase activity"/>
    <property type="evidence" value="ECO:0007669"/>
    <property type="project" value="UniProtKB-EC"/>
</dbReference>
<name>A0A1L6MUW0_9BACT</name>
<comment type="catalytic activity">
    <reaction evidence="8">
        <text>(6S)-5,6,7,8-tetrahydrofolate + NADP(+) = 7,8-dihydrofolate + NADPH + H(+)</text>
        <dbReference type="Rhea" id="RHEA:15009"/>
        <dbReference type="ChEBI" id="CHEBI:15378"/>
        <dbReference type="ChEBI" id="CHEBI:57451"/>
        <dbReference type="ChEBI" id="CHEBI:57453"/>
        <dbReference type="ChEBI" id="CHEBI:57783"/>
        <dbReference type="ChEBI" id="CHEBI:58349"/>
        <dbReference type="EC" id="1.5.1.3"/>
    </reaction>
</comment>
<evidence type="ECO:0000256" key="1">
    <source>
        <dbReference type="ARBA" id="ARBA00004903"/>
    </source>
</evidence>
<dbReference type="InterPro" id="IPR017925">
    <property type="entry name" value="DHFR_CS"/>
</dbReference>
<evidence type="ECO:0000313" key="11">
    <source>
        <dbReference type="EMBL" id="APR99298.1"/>
    </source>
</evidence>
<comment type="function">
    <text evidence="7 8">Key enzyme in folate metabolism. Catalyzes an essential reaction for de novo glycine and purine synthesis, and for DNA precursor synthesis.</text>
</comment>
<sequence length="163" mass="18742">MNSATITRAPLILVVAMTSNRVIGHHGKLPWHLPEDLRHFRMLTEGHAVIMGRKTHESIGRPLPQRRNIVLTHRPIFLPGCESAHTLEEALSLAREHDPEPRIIGGATLYEQSLPLATRIYLTEVLQHVEGDTWFPPFSLEEWYEVSREQMDPVVFSTWERIL</sequence>
<keyword evidence="12" id="KW-1185">Reference proteome</keyword>
<dbReference type="PRINTS" id="PR00070">
    <property type="entry name" value="DHFR"/>
</dbReference>
<dbReference type="GO" id="GO:0006730">
    <property type="term" value="P:one-carbon metabolic process"/>
    <property type="evidence" value="ECO:0007669"/>
    <property type="project" value="UniProtKB-KW"/>
</dbReference>
<evidence type="ECO:0000256" key="4">
    <source>
        <dbReference type="ARBA" id="ARBA00022563"/>
    </source>
</evidence>
<dbReference type="UniPathway" id="UPA00077">
    <property type="reaction ID" value="UER00158"/>
</dbReference>
<dbReference type="OrthoDB" id="9804315at2"/>
<dbReference type="SUPFAM" id="SSF53597">
    <property type="entry name" value="Dihydrofolate reductase-like"/>
    <property type="match status" value="1"/>
</dbReference>
<dbReference type="EC" id="1.5.1.3" evidence="3 8"/>
<dbReference type="Proteomes" id="UP000185544">
    <property type="component" value="Chromosome"/>
</dbReference>
<evidence type="ECO:0000256" key="7">
    <source>
        <dbReference type="ARBA" id="ARBA00025067"/>
    </source>
</evidence>
<dbReference type="GO" id="GO:0050661">
    <property type="term" value="F:NADP binding"/>
    <property type="evidence" value="ECO:0007669"/>
    <property type="project" value="InterPro"/>
</dbReference>
<evidence type="ECO:0000313" key="12">
    <source>
        <dbReference type="Proteomes" id="UP000185544"/>
    </source>
</evidence>
<dbReference type="GO" id="GO:0046654">
    <property type="term" value="P:tetrahydrofolate biosynthetic process"/>
    <property type="evidence" value="ECO:0007669"/>
    <property type="project" value="UniProtKB-UniPathway"/>
</dbReference>
<evidence type="ECO:0000256" key="8">
    <source>
        <dbReference type="PIRNR" id="PIRNR000194"/>
    </source>
</evidence>
<dbReference type="PROSITE" id="PS00075">
    <property type="entry name" value="DHFR_1"/>
    <property type="match status" value="1"/>
</dbReference>
<evidence type="ECO:0000256" key="3">
    <source>
        <dbReference type="ARBA" id="ARBA00012856"/>
    </source>
</evidence>
<dbReference type="GO" id="GO:0046655">
    <property type="term" value="P:folic acid metabolic process"/>
    <property type="evidence" value="ECO:0007669"/>
    <property type="project" value="TreeGrafter"/>
</dbReference>
<organism evidence="11 12">
    <name type="scientific">Pajaroellobacter abortibovis</name>
    <dbReference type="NCBI Taxonomy" id="1882918"/>
    <lineage>
        <taxon>Bacteria</taxon>
        <taxon>Pseudomonadati</taxon>
        <taxon>Myxococcota</taxon>
        <taxon>Polyangia</taxon>
        <taxon>Polyangiales</taxon>
        <taxon>Polyangiaceae</taxon>
    </lineage>
</organism>
<dbReference type="AlphaFoldDB" id="A0A1L6MUW0"/>
<keyword evidence="4 8" id="KW-0554">One-carbon metabolism</keyword>
<dbReference type="InterPro" id="IPR001796">
    <property type="entry name" value="DHFR_dom"/>
</dbReference>
<evidence type="ECO:0000256" key="9">
    <source>
        <dbReference type="RuleBase" id="RU004474"/>
    </source>
</evidence>
<dbReference type="CDD" id="cd00209">
    <property type="entry name" value="DHFR"/>
    <property type="match status" value="1"/>
</dbReference>
<keyword evidence="5 8" id="KW-0521">NADP</keyword>
<reference evidence="11 12" key="1">
    <citation type="submission" date="2016-08" db="EMBL/GenBank/DDBJ databases">
        <title>Identification and validation of antigenic proteins from Pajaroellobacter abortibovis using de-novo genome sequence assembly and reverse vaccinology.</title>
        <authorList>
            <person name="Welly B.T."/>
            <person name="Miller M.R."/>
            <person name="Stott J.L."/>
            <person name="Blanchard M.T."/>
            <person name="Islas-Trejo A.D."/>
            <person name="O'Rourke S.M."/>
            <person name="Young A.E."/>
            <person name="Medrano J.F."/>
            <person name="Van Eenennaam A.L."/>
        </authorList>
    </citation>
    <scope>NUCLEOTIDE SEQUENCE [LARGE SCALE GENOMIC DNA]</scope>
    <source>
        <strain evidence="11 12">BTF92-0548A/99-0131</strain>
    </source>
</reference>
<accession>A0A1L6MUW0</accession>
<keyword evidence="6 8" id="KW-0560">Oxidoreductase</keyword>
<dbReference type="InterPro" id="IPR012259">
    <property type="entry name" value="DHFR"/>
</dbReference>
<dbReference type="PANTHER" id="PTHR48069:SF3">
    <property type="entry name" value="DIHYDROFOLATE REDUCTASE"/>
    <property type="match status" value="1"/>
</dbReference>
<dbReference type="KEGG" id="pabo:BCY86_00370"/>
<dbReference type="PIRSF" id="PIRSF000194">
    <property type="entry name" value="DHFR"/>
    <property type="match status" value="1"/>
</dbReference>
<evidence type="ECO:0000256" key="6">
    <source>
        <dbReference type="ARBA" id="ARBA00023002"/>
    </source>
</evidence>
<dbReference type="STRING" id="1882918.BCY86_00370"/>
<dbReference type="Pfam" id="PF00186">
    <property type="entry name" value="DHFR_1"/>
    <property type="match status" value="1"/>
</dbReference>
<dbReference type="GO" id="GO:0046452">
    <property type="term" value="P:dihydrofolate metabolic process"/>
    <property type="evidence" value="ECO:0007669"/>
    <property type="project" value="TreeGrafter"/>
</dbReference>
<dbReference type="PROSITE" id="PS51330">
    <property type="entry name" value="DHFR_2"/>
    <property type="match status" value="1"/>
</dbReference>
<comment type="similarity">
    <text evidence="2 8 9">Belongs to the dihydrofolate reductase family.</text>
</comment>
<dbReference type="GO" id="GO:0005829">
    <property type="term" value="C:cytosol"/>
    <property type="evidence" value="ECO:0007669"/>
    <property type="project" value="TreeGrafter"/>
</dbReference>
<evidence type="ECO:0000256" key="5">
    <source>
        <dbReference type="ARBA" id="ARBA00022857"/>
    </source>
</evidence>
<dbReference type="EMBL" id="CP016908">
    <property type="protein sequence ID" value="APR99298.1"/>
    <property type="molecule type" value="Genomic_DNA"/>
</dbReference>
<gene>
    <name evidence="11" type="ORF">BCY86_00370</name>
</gene>
<evidence type="ECO:0000259" key="10">
    <source>
        <dbReference type="PROSITE" id="PS51330"/>
    </source>
</evidence>
<feature type="domain" description="DHFR" evidence="10">
    <location>
        <begin position="10"/>
        <end position="163"/>
    </location>
</feature>
<evidence type="ECO:0000256" key="2">
    <source>
        <dbReference type="ARBA" id="ARBA00009539"/>
    </source>
</evidence>
<comment type="pathway">
    <text evidence="1 8">Cofactor biosynthesis; tetrahydrofolate biosynthesis; 5,6,7,8-tetrahydrofolate from 7,8-dihydrofolate: step 1/1.</text>
</comment>
<dbReference type="Gene3D" id="3.40.430.10">
    <property type="entry name" value="Dihydrofolate Reductase, subunit A"/>
    <property type="match status" value="1"/>
</dbReference>